<protein>
    <submittedName>
        <fullName evidence="1">Uncharacterized protein</fullName>
    </submittedName>
</protein>
<reference evidence="2" key="1">
    <citation type="journal article" date="2022" name="Mol. Ecol. Resour.">
        <title>The genomes of chicory, endive, great burdock and yacon provide insights into Asteraceae palaeo-polyploidization history and plant inulin production.</title>
        <authorList>
            <person name="Fan W."/>
            <person name="Wang S."/>
            <person name="Wang H."/>
            <person name="Wang A."/>
            <person name="Jiang F."/>
            <person name="Liu H."/>
            <person name="Zhao H."/>
            <person name="Xu D."/>
            <person name="Zhang Y."/>
        </authorList>
    </citation>
    <scope>NUCLEOTIDE SEQUENCE [LARGE SCALE GENOMIC DNA]</scope>
    <source>
        <strain evidence="2">cv. Punajuju</strain>
    </source>
</reference>
<sequence length="739" mass="82924">MASLPCHLNIGDGSLVCIKNVGGLNVALCFKNHSMAKEFLEDTDRWIEWFQWMVLGDSKDFGDDRIAWVNVMGLPMRLWSEDNLSSIIKPFRTIIVPSEDLEPHFNSSVIRVGILTRYRRWLNDEVAVSEGGRHFNIGVVEFERNWSPFSFKSDENCDDDDFSDEDGGDEEIDEDEDDDILSECSRGLEEGKILAESIDGKTVSAGGIDSGMEVSADVPETVDVPESSELGDNLIDNNCFRRHADDTCNPIKNAAVDDDCLDGPGGAGAQIRDSDPPCNMTGPNGLSLPPNCFGPFPSSFPPRPGSPSVHRQDEMFTASGPCVIRRNFNRAEHRFSPYRCYSQPTRVPARLDIMDPLPILLRLILTTNPRMSITSEVIPAMKIHAHPRLKLIGLLLLGLMWGLKLTETTPCWPKSLVNLACWNDSEFDCEGVNANGRSGGLMSIWNKDIFKKTEVIKGQNYLIVIGEWKNIDGKTIFVNIYGPQSPSDKRALWSKILEFINKIDVLPLFTISYPWRVFMISIWEVLNSPTCRVLGAKLSKLDRFLVCSRFLSFFPSTVVTTNPRELSDHCPVSLTSCADDFDAPYFKFFNSWLLKDGIDDVVTDACSKFRGYDPPDKYLAAKLKFIKQCIRKWRADAHKKESSHIEMLRSKIADLEKLAELRSLSDQVLGTGPGTRSGNTLSHTQTHENKTRRTQGFLRGSDSVQILRPRATTREILLILTRLQFITLVLSSSGAFSFK</sequence>
<evidence type="ECO:0000313" key="1">
    <source>
        <dbReference type="EMBL" id="KAI3749679.1"/>
    </source>
</evidence>
<gene>
    <name evidence="1" type="ORF">L2E82_20295</name>
</gene>
<organism evidence="1 2">
    <name type="scientific">Cichorium intybus</name>
    <name type="common">Chicory</name>
    <dbReference type="NCBI Taxonomy" id="13427"/>
    <lineage>
        <taxon>Eukaryota</taxon>
        <taxon>Viridiplantae</taxon>
        <taxon>Streptophyta</taxon>
        <taxon>Embryophyta</taxon>
        <taxon>Tracheophyta</taxon>
        <taxon>Spermatophyta</taxon>
        <taxon>Magnoliopsida</taxon>
        <taxon>eudicotyledons</taxon>
        <taxon>Gunneridae</taxon>
        <taxon>Pentapetalae</taxon>
        <taxon>asterids</taxon>
        <taxon>campanulids</taxon>
        <taxon>Asterales</taxon>
        <taxon>Asteraceae</taxon>
        <taxon>Cichorioideae</taxon>
        <taxon>Cichorieae</taxon>
        <taxon>Cichoriinae</taxon>
        <taxon>Cichorium</taxon>
    </lineage>
</organism>
<comment type="caution">
    <text evidence="1">The sequence shown here is derived from an EMBL/GenBank/DDBJ whole genome shotgun (WGS) entry which is preliminary data.</text>
</comment>
<accession>A0ACB9DSJ5</accession>
<dbReference type="EMBL" id="CM042012">
    <property type="protein sequence ID" value="KAI3749679.1"/>
    <property type="molecule type" value="Genomic_DNA"/>
</dbReference>
<evidence type="ECO:0000313" key="2">
    <source>
        <dbReference type="Proteomes" id="UP001055811"/>
    </source>
</evidence>
<reference evidence="1 2" key="2">
    <citation type="journal article" date="2022" name="Mol. Ecol. Resour.">
        <title>The genomes of chicory, endive, great burdock and yacon provide insights into Asteraceae paleo-polyploidization history and plant inulin production.</title>
        <authorList>
            <person name="Fan W."/>
            <person name="Wang S."/>
            <person name="Wang H."/>
            <person name="Wang A."/>
            <person name="Jiang F."/>
            <person name="Liu H."/>
            <person name="Zhao H."/>
            <person name="Xu D."/>
            <person name="Zhang Y."/>
        </authorList>
    </citation>
    <scope>NUCLEOTIDE SEQUENCE [LARGE SCALE GENOMIC DNA]</scope>
    <source>
        <strain evidence="2">cv. Punajuju</strain>
        <tissue evidence="1">Leaves</tissue>
    </source>
</reference>
<dbReference type="Proteomes" id="UP001055811">
    <property type="component" value="Linkage Group LG04"/>
</dbReference>
<keyword evidence="2" id="KW-1185">Reference proteome</keyword>
<name>A0ACB9DSJ5_CICIN</name>
<proteinExistence type="predicted"/>